<gene>
    <name evidence="2" type="ORF">HMPREF0762_01542</name>
</gene>
<organism evidence="2 3">
    <name type="scientific">Slackia exigua (strain ATCC 700122 / DSM 15923 / CIP 105133 / JCM 11022 / KCTC 5966 / S-7)</name>
    <dbReference type="NCBI Taxonomy" id="649764"/>
    <lineage>
        <taxon>Bacteria</taxon>
        <taxon>Bacillati</taxon>
        <taxon>Actinomycetota</taxon>
        <taxon>Coriobacteriia</taxon>
        <taxon>Eggerthellales</taxon>
        <taxon>Eggerthellaceae</taxon>
        <taxon>Slackia</taxon>
    </lineage>
</organism>
<comment type="caution">
    <text evidence="2">The sequence shown here is derived from an EMBL/GenBank/DDBJ whole genome shotgun (WGS) entry which is preliminary data.</text>
</comment>
<reference evidence="2" key="1">
    <citation type="submission" date="2009-10" db="EMBL/GenBank/DDBJ databases">
        <authorList>
            <person name="Weinstock G."/>
            <person name="Sodergren E."/>
            <person name="Clifton S."/>
            <person name="Fulton L."/>
            <person name="Fulton B."/>
            <person name="Courtney L."/>
            <person name="Fronick C."/>
            <person name="Harrison M."/>
            <person name="Strong C."/>
            <person name="Farmer C."/>
            <person name="Delahaunty K."/>
            <person name="Markovic C."/>
            <person name="Hall O."/>
            <person name="Minx P."/>
            <person name="Tomlinson C."/>
            <person name="Mitreva M."/>
            <person name="Nelson J."/>
            <person name="Hou S."/>
            <person name="Wollam A."/>
            <person name="Pepin K.H."/>
            <person name="Johnson M."/>
            <person name="Bhonagiri V."/>
            <person name="Nash W.E."/>
            <person name="Warren W."/>
            <person name="Chinwalla A."/>
            <person name="Mardis E.R."/>
            <person name="Wilson R.K."/>
        </authorList>
    </citation>
    <scope>NUCLEOTIDE SEQUENCE [LARGE SCALE GENOMIC DNA]</scope>
    <source>
        <strain evidence="2">ATCC 700122</strain>
    </source>
</reference>
<evidence type="ECO:0000313" key="2">
    <source>
        <dbReference type="EMBL" id="EEZ60737.1"/>
    </source>
</evidence>
<evidence type="ECO:0000313" key="3">
    <source>
        <dbReference type="Proteomes" id="UP000006001"/>
    </source>
</evidence>
<dbReference type="Proteomes" id="UP000006001">
    <property type="component" value="Unassembled WGS sequence"/>
</dbReference>
<dbReference type="EMBL" id="ACUX02000016">
    <property type="protein sequence ID" value="EEZ60737.1"/>
    <property type="molecule type" value="Genomic_DNA"/>
</dbReference>
<evidence type="ECO:0000256" key="1">
    <source>
        <dbReference type="SAM" id="MobiDB-lite"/>
    </source>
</evidence>
<dbReference type="HOGENOM" id="CLU_124469_0_0_11"/>
<proteinExistence type="predicted"/>
<protein>
    <submittedName>
        <fullName evidence="2">Uncharacterized protein</fullName>
    </submittedName>
</protein>
<dbReference type="AlphaFoldDB" id="D0WI70"/>
<feature type="compositionally biased region" description="Polar residues" evidence="1">
    <location>
        <begin position="8"/>
        <end position="20"/>
    </location>
</feature>
<sequence>MRRDPRSIQGSSGESAGTRTVSCGDRAKLILWDEDIRRTSLHTASNRGGTMRARRPCTDRSTDMALGFKLKTVRTSQSFANEKELFDRIKDEAFTAGKPELVKNGFADVIVFPPLDRQNQVWVMVQGKNKILIQKNQMVGVGDQLVNAAFDTVTHGIFSFGSVFGGNVKEIERLVEATASELEALNL</sequence>
<accession>D0WI70</accession>
<feature type="region of interest" description="Disordered" evidence="1">
    <location>
        <begin position="1"/>
        <end position="20"/>
    </location>
</feature>
<dbReference type="STRING" id="649764.HMPREF0762_01542"/>
<keyword evidence="3" id="KW-1185">Reference proteome</keyword>
<name>D0WI70_SLAES</name>
<dbReference type="eggNOG" id="ENOG502ZIMG">
    <property type="taxonomic scope" value="Bacteria"/>
</dbReference>